<sequence length="253" mass="29713">MSYSPLQPRVIPIFVYYIFIAIFGTMVTIKMFIKWRERKVHPPLYLALVFSSLTASIISLLIGLLEAIITGEYREIYRLSLPLGYLMVIFADIFLFLFATHITNKGQKFIIPIILIGVILTIIIFLPWNWWGIPKADYENEINIRLYTTLSFVAYSNLIYIYIAAISRRIKRNVDDKIMYTGLKLLFYSMVALIMLFVMIICDTILIIFFGHEGYSEFIYVGWLFGVIFIILIYFSLVMPDWLINRINKKYKL</sequence>
<dbReference type="EMBL" id="LAZR01019118">
    <property type="protein sequence ID" value="KKL93698.1"/>
    <property type="molecule type" value="Genomic_DNA"/>
</dbReference>
<feature type="transmembrane region" description="Helical" evidence="1">
    <location>
        <begin position="218"/>
        <end position="244"/>
    </location>
</feature>
<reference evidence="2" key="1">
    <citation type="journal article" date="2015" name="Nature">
        <title>Complex archaea that bridge the gap between prokaryotes and eukaryotes.</title>
        <authorList>
            <person name="Spang A."/>
            <person name="Saw J.H."/>
            <person name="Jorgensen S.L."/>
            <person name="Zaremba-Niedzwiedzka K."/>
            <person name="Martijn J."/>
            <person name="Lind A.E."/>
            <person name="van Eijk R."/>
            <person name="Schleper C."/>
            <person name="Guy L."/>
            <person name="Ettema T.J."/>
        </authorList>
    </citation>
    <scope>NUCLEOTIDE SEQUENCE</scope>
</reference>
<gene>
    <name evidence="2" type="ORF">LCGC14_1872100</name>
</gene>
<keyword evidence="1" id="KW-1133">Transmembrane helix</keyword>
<organism evidence="2">
    <name type="scientific">marine sediment metagenome</name>
    <dbReference type="NCBI Taxonomy" id="412755"/>
    <lineage>
        <taxon>unclassified sequences</taxon>
        <taxon>metagenomes</taxon>
        <taxon>ecological metagenomes</taxon>
    </lineage>
</organism>
<evidence type="ECO:0000256" key="1">
    <source>
        <dbReference type="SAM" id="Phobius"/>
    </source>
</evidence>
<proteinExistence type="predicted"/>
<feature type="transmembrane region" description="Helical" evidence="1">
    <location>
        <begin position="142"/>
        <end position="164"/>
    </location>
</feature>
<feature type="transmembrane region" description="Helical" evidence="1">
    <location>
        <begin position="109"/>
        <end position="130"/>
    </location>
</feature>
<keyword evidence="1" id="KW-0812">Transmembrane</keyword>
<protein>
    <recommendedName>
        <fullName evidence="3">Histidine kinase N-terminal 7TM region domain-containing protein</fullName>
    </recommendedName>
</protein>
<accession>A0A0F9G4S3</accession>
<feature type="transmembrane region" description="Helical" evidence="1">
    <location>
        <begin position="185"/>
        <end position="212"/>
    </location>
</feature>
<keyword evidence="1" id="KW-0472">Membrane</keyword>
<evidence type="ECO:0008006" key="3">
    <source>
        <dbReference type="Google" id="ProtNLM"/>
    </source>
</evidence>
<dbReference type="AlphaFoldDB" id="A0A0F9G4S3"/>
<feature type="transmembrane region" description="Helical" evidence="1">
    <location>
        <begin position="13"/>
        <end position="33"/>
    </location>
</feature>
<comment type="caution">
    <text evidence="2">The sequence shown here is derived from an EMBL/GenBank/DDBJ whole genome shotgun (WGS) entry which is preliminary data.</text>
</comment>
<evidence type="ECO:0000313" key="2">
    <source>
        <dbReference type="EMBL" id="KKL93698.1"/>
    </source>
</evidence>
<feature type="transmembrane region" description="Helical" evidence="1">
    <location>
        <begin position="81"/>
        <end position="102"/>
    </location>
</feature>
<name>A0A0F9G4S3_9ZZZZ</name>
<feature type="transmembrane region" description="Helical" evidence="1">
    <location>
        <begin position="45"/>
        <end position="69"/>
    </location>
</feature>